<dbReference type="InterPro" id="IPR017871">
    <property type="entry name" value="ABC_transporter-like_CS"/>
</dbReference>
<dbReference type="KEGG" id="caz:CARG_07930"/>
<evidence type="ECO:0000259" key="5">
    <source>
        <dbReference type="PROSITE" id="PS50893"/>
    </source>
</evidence>
<protein>
    <recommendedName>
        <fullName evidence="5">ABC transporter domain-containing protein</fullName>
    </recommendedName>
</protein>
<evidence type="ECO:0000313" key="7">
    <source>
        <dbReference type="Proteomes" id="UP000016943"/>
    </source>
</evidence>
<dbReference type="PANTHER" id="PTHR42734:SF5">
    <property type="entry name" value="IRON TRANSPORT SYSTEM ATP-BINDING PROTEIN HI_0361-RELATED"/>
    <property type="match status" value="1"/>
</dbReference>
<keyword evidence="4" id="KW-0067">ATP-binding</keyword>
<keyword evidence="2" id="KW-0813">Transport</keyword>
<dbReference type="GO" id="GO:0016887">
    <property type="term" value="F:ATP hydrolysis activity"/>
    <property type="evidence" value="ECO:0007669"/>
    <property type="project" value="InterPro"/>
</dbReference>
<evidence type="ECO:0000313" key="6">
    <source>
        <dbReference type="EMBL" id="AGU15703.1"/>
    </source>
</evidence>
<accession>U3GYD1</accession>
<evidence type="ECO:0000256" key="1">
    <source>
        <dbReference type="ARBA" id="ARBA00005417"/>
    </source>
</evidence>
<evidence type="ECO:0000256" key="2">
    <source>
        <dbReference type="ARBA" id="ARBA00022448"/>
    </source>
</evidence>
<dbReference type="OrthoDB" id="3282096at2"/>
<evidence type="ECO:0000256" key="4">
    <source>
        <dbReference type="ARBA" id="ARBA00022840"/>
    </source>
</evidence>
<feature type="domain" description="ABC transporter" evidence="5">
    <location>
        <begin position="6"/>
        <end position="238"/>
    </location>
</feature>
<proteinExistence type="inferred from homology"/>
<dbReference type="InterPro" id="IPR050153">
    <property type="entry name" value="Metal_Ion_Import_ABC"/>
</dbReference>
<dbReference type="STRING" id="1348662.CARG_07930"/>
<dbReference type="Pfam" id="PF00005">
    <property type="entry name" value="ABC_tran"/>
    <property type="match status" value="1"/>
</dbReference>
<sequence length="249" mass="25972">MNTLKFHSSNLTYPGAGSNVAVTGLDLELAPGRALALIGPNGAGKTTFLKAILGQVHASGTAEVLGREPGNAPSGSIGYVPQLADLDATFPVRARDVVTMGLIHKQGLFGRLKSADAQRVDSALAQVDLLDKAQQRFGTMSGGQKQRVLLARAIAAQPKLILLDEPFNGLDQPNRDALLRIIEVVKAEGVSVVVSTHDISLAEAVAEQLLLLAGRQVACGSLKEVMTDANMAAAYGGRAREVATEIACA</sequence>
<dbReference type="InterPro" id="IPR003593">
    <property type="entry name" value="AAA+_ATPase"/>
</dbReference>
<dbReference type="GO" id="GO:0005524">
    <property type="term" value="F:ATP binding"/>
    <property type="evidence" value="ECO:0007669"/>
    <property type="project" value="UniProtKB-KW"/>
</dbReference>
<dbReference type="RefSeq" id="WP_021012093.1">
    <property type="nucleotide sequence ID" value="NC_022198.1"/>
</dbReference>
<dbReference type="Gene3D" id="3.40.50.300">
    <property type="entry name" value="P-loop containing nucleotide triphosphate hydrolases"/>
    <property type="match status" value="1"/>
</dbReference>
<dbReference type="EMBL" id="CP006365">
    <property type="protein sequence ID" value="AGU15703.1"/>
    <property type="molecule type" value="Genomic_DNA"/>
</dbReference>
<dbReference type="AlphaFoldDB" id="U3GYD1"/>
<dbReference type="PROSITE" id="PS50893">
    <property type="entry name" value="ABC_TRANSPORTER_2"/>
    <property type="match status" value="1"/>
</dbReference>
<organism evidence="6 7">
    <name type="scientific">Corynebacterium argentoratense DSM 44202</name>
    <dbReference type="NCBI Taxonomy" id="1348662"/>
    <lineage>
        <taxon>Bacteria</taxon>
        <taxon>Bacillati</taxon>
        <taxon>Actinomycetota</taxon>
        <taxon>Actinomycetes</taxon>
        <taxon>Mycobacteriales</taxon>
        <taxon>Corynebacteriaceae</taxon>
        <taxon>Corynebacterium</taxon>
    </lineage>
</organism>
<keyword evidence="3" id="KW-0547">Nucleotide-binding</keyword>
<dbReference type="HOGENOM" id="CLU_000604_1_11_11"/>
<gene>
    <name evidence="6" type="ORF">CARG_07930</name>
</gene>
<dbReference type="SMART" id="SM00382">
    <property type="entry name" value="AAA"/>
    <property type="match status" value="1"/>
</dbReference>
<dbReference type="eggNOG" id="COG1121">
    <property type="taxonomic scope" value="Bacteria"/>
</dbReference>
<dbReference type="SUPFAM" id="SSF52540">
    <property type="entry name" value="P-loop containing nucleoside triphosphate hydrolases"/>
    <property type="match status" value="1"/>
</dbReference>
<dbReference type="InterPro" id="IPR027417">
    <property type="entry name" value="P-loop_NTPase"/>
</dbReference>
<dbReference type="PANTHER" id="PTHR42734">
    <property type="entry name" value="METAL TRANSPORT SYSTEM ATP-BINDING PROTEIN TM_0124-RELATED"/>
    <property type="match status" value="1"/>
</dbReference>
<keyword evidence="7" id="KW-1185">Reference proteome</keyword>
<dbReference type="PATRIC" id="fig|1348662.3.peg.1568"/>
<dbReference type="InterPro" id="IPR003439">
    <property type="entry name" value="ABC_transporter-like_ATP-bd"/>
</dbReference>
<evidence type="ECO:0000256" key="3">
    <source>
        <dbReference type="ARBA" id="ARBA00022741"/>
    </source>
</evidence>
<dbReference type="PROSITE" id="PS00211">
    <property type="entry name" value="ABC_TRANSPORTER_1"/>
    <property type="match status" value="1"/>
</dbReference>
<comment type="similarity">
    <text evidence="1">Belongs to the ABC transporter superfamily.</text>
</comment>
<reference evidence="6 7" key="1">
    <citation type="journal article" date="2013" name="Genome Announc.">
        <title>Whole-Genome Sequence of the Clinical Strain Corynebacterium argentoratense DSM 44202, Isolated from a Human Throat Specimen.</title>
        <authorList>
            <person name="Bomholt C."/>
            <person name="Glaub A."/>
            <person name="Gravermann K."/>
            <person name="Albersmeier A."/>
            <person name="Brinkrolf K."/>
            <person name="Ruckert C."/>
            <person name="Tauch A."/>
        </authorList>
    </citation>
    <scope>NUCLEOTIDE SEQUENCE [LARGE SCALE GENOMIC DNA]</scope>
    <source>
        <strain evidence="6">DSM 44202</strain>
    </source>
</reference>
<dbReference type="GeneID" id="78250333"/>
<name>U3GYD1_9CORY</name>
<dbReference type="Proteomes" id="UP000016943">
    <property type="component" value="Chromosome"/>
</dbReference>
<dbReference type="CDD" id="cd03235">
    <property type="entry name" value="ABC_Metallic_Cations"/>
    <property type="match status" value="1"/>
</dbReference>